<protein>
    <recommendedName>
        <fullName evidence="6">DUF4184 family protein</fullName>
    </recommendedName>
</protein>
<keyword evidence="4" id="KW-1185">Reference proteome</keyword>
<dbReference type="InterPro" id="IPR036197">
    <property type="entry name" value="NarG-like_sf"/>
</dbReference>
<feature type="transmembrane region" description="Helical" evidence="1">
    <location>
        <begin position="134"/>
        <end position="155"/>
    </location>
</feature>
<evidence type="ECO:0000256" key="1">
    <source>
        <dbReference type="SAM" id="Phobius"/>
    </source>
</evidence>
<dbReference type="Proteomes" id="UP000180166">
    <property type="component" value="Chromosome"/>
</dbReference>
<organism evidence="3 4">
    <name type="scientific">Nocardia seriolae</name>
    <dbReference type="NCBI Taxonomy" id="37332"/>
    <lineage>
        <taxon>Bacteria</taxon>
        <taxon>Bacillati</taxon>
        <taxon>Actinomycetota</taxon>
        <taxon>Actinomycetes</taxon>
        <taxon>Mycobacteriales</taxon>
        <taxon>Nocardiaceae</taxon>
        <taxon>Nocardia</taxon>
    </lineage>
</organism>
<dbReference type="SUPFAM" id="SSF103501">
    <property type="entry name" value="Respiratory nitrate reductase 1 gamma chain"/>
    <property type="match status" value="1"/>
</dbReference>
<keyword evidence="1" id="KW-0812">Transmembrane</keyword>
<reference evidence="3 4" key="2">
    <citation type="journal article" date="2016" name="Genome Announc.">
        <title>Draft Genome Sequence of Erythromycin- and Oxytetracycline-Sensitive Nocardia seriolae Strain U-1 (NBRC 110359).</title>
        <authorList>
            <person name="Imajoh M."/>
            <person name="Sukeda M."/>
            <person name="Shimizu M."/>
            <person name="Yamane J."/>
            <person name="Ohnishi K."/>
            <person name="Oshima S."/>
        </authorList>
    </citation>
    <scope>NUCLEOTIDE SEQUENCE [LARGE SCALE GENOMIC DNA]</scope>
    <source>
        <strain evidence="3 4">U-1</strain>
    </source>
</reference>
<gene>
    <name evidence="2" type="ORF">NS506_01479</name>
    <name evidence="3" type="ORF">NSK11_contig00002-0035</name>
</gene>
<proteinExistence type="predicted"/>
<sequence>MPFTLAHPAAVLPLRRALWFPGLFAGSIAPDVPYYLPIGVTGELTHSLPGLPVDVLLGAILVGIAWALRRSVEGMLAKAITMSRPGPVGAVAALLIGAVTHLVWDAFTHTDGLAVRHWELLRESVIGPHRVYNVIGYVSSIGGMLLLAGCLAVWYRRARPAPADPRRVWILVSLTGIALLAGLLARTDPVARISLYDCVRHMLIYAITSAGTGFVGYALVVAAASVSRGHR</sequence>
<dbReference type="KEGG" id="nsr:NS506_01479"/>
<dbReference type="EMBL" id="CP017839">
    <property type="protein sequence ID" value="APA95550.1"/>
    <property type="molecule type" value="Genomic_DNA"/>
</dbReference>
<feature type="transmembrane region" description="Helical" evidence="1">
    <location>
        <begin position="167"/>
        <end position="184"/>
    </location>
</feature>
<dbReference type="InterPro" id="IPR025238">
    <property type="entry name" value="DUF4184"/>
</dbReference>
<feature type="transmembrane region" description="Helical" evidence="1">
    <location>
        <begin position="204"/>
        <end position="226"/>
    </location>
</feature>
<accession>A0ABC9YL94</accession>
<keyword evidence="1" id="KW-1133">Transmembrane helix</keyword>
<evidence type="ECO:0000313" key="2">
    <source>
        <dbReference type="EMBL" id="APA95550.1"/>
    </source>
</evidence>
<reference evidence="2 5" key="3">
    <citation type="submission" date="2016-10" db="EMBL/GenBank/DDBJ databases">
        <title>Genome sequence of Nocardia seriolae strain EM150506, isolated from Anguila japonica.</title>
        <authorList>
            <person name="Han H.-J."/>
        </authorList>
    </citation>
    <scope>NUCLEOTIDE SEQUENCE [LARGE SCALE GENOMIC DNA]</scope>
    <source>
        <strain evidence="2 5">EM150506</strain>
    </source>
</reference>
<reference evidence="4" key="1">
    <citation type="submission" date="2015-07" db="EMBL/GenBank/DDBJ databases">
        <title>Nocardia seriolae U-1 whole genome shotgun sequence.</title>
        <authorList>
            <person name="Imajoh M."/>
            <person name="Fukumoto Y."/>
            <person name="Sukeda M."/>
            <person name="Yamane J."/>
            <person name="Yamasaki K."/>
            <person name="Shimizu M."/>
            <person name="Ohnishi K."/>
            <person name="Oshima S."/>
        </authorList>
    </citation>
    <scope>NUCLEOTIDE SEQUENCE [LARGE SCALE GENOMIC DNA]</scope>
    <source>
        <strain evidence="4">U-1</strain>
    </source>
</reference>
<dbReference type="Pfam" id="PF13803">
    <property type="entry name" value="DUF4184"/>
    <property type="match status" value="1"/>
</dbReference>
<feature type="transmembrane region" description="Helical" evidence="1">
    <location>
        <begin position="88"/>
        <end position="107"/>
    </location>
</feature>
<evidence type="ECO:0008006" key="6">
    <source>
        <dbReference type="Google" id="ProtNLM"/>
    </source>
</evidence>
<dbReference type="GeneID" id="93370635"/>
<evidence type="ECO:0000313" key="5">
    <source>
        <dbReference type="Proteomes" id="UP000180166"/>
    </source>
</evidence>
<evidence type="ECO:0000313" key="4">
    <source>
        <dbReference type="Proteomes" id="UP000037179"/>
    </source>
</evidence>
<dbReference type="RefSeq" id="WP_052085984.1">
    <property type="nucleotide sequence ID" value="NZ_AP017900.1"/>
</dbReference>
<keyword evidence="1" id="KW-0472">Membrane</keyword>
<dbReference type="EMBL" id="BBYQ01000002">
    <property type="protein sequence ID" value="GAP26090.1"/>
    <property type="molecule type" value="Genomic_DNA"/>
</dbReference>
<evidence type="ECO:0000313" key="3">
    <source>
        <dbReference type="EMBL" id="GAP26090.1"/>
    </source>
</evidence>
<dbReference type="Proteomes" id="UP000037179">
    <property type="component" value="Unassembled WGS sequence"/>
</dbReference>
<name>A0ABC9YL94_9NOCA</name>
<dbReference type="AlphaFoldDB" id="A0ABC9YL94"/>
<feature type="transmembrane region" description="Helical" evidence="1">
    <location>
        <begin position="50"/>
        <end position="68"/>
    </location>
</feature>